<dbReference type="Pfam" id="PF02417">
    <property type="entry name" value="Chromate_transp"/>
    <property type="match status" value="1"/>
</dbReference>
<dbReference type="RefSeq" id="WP_179237669.1">
    <property type="nucleotide sequence ID" value="NZ_JACBNQ010000005.1"/>
</dbReference>
<dbReference type="InterPro" id="IPR052518">
    <property type="entry name" value="CHR_Transporter"/>
</dbReference>
<keyword evidence="5 7" id="KW-1133">Transmembrane helix</keyword>
<keyword evidence="4 7" id="KW-0812">Transmembrane</keyword>
<sequence>MKGLLEIYFTFFKISSVTFGGGMAMMPILQREIVQNKQWITDEEVIDYYALSQGLPGILAINVASMIGYRKKGLVGDIAASLGTVSPCILIITILTSFISNFRDIEIIQHAFAGITLGATALIFSAIVGLWKKSVVDKICLAIFVITAAIMFAFDISPVILIILSGVIGILVKKSGLRA</sequence>
<comment type="subcellular location">
    <subcellularLocation>
        <location evidence="1">Cell membrane</location>
        <topology evidence="1">Multi-pass membrane protein</topology>
    </subcellularLocation>
</comment>
<dbReference type="GO" id="GO:0005886">
    <property type="term" value="C:plasma membrane"/>
    <property type="evidence" value="ECO:0007669"/>
    <property type="project" value="UniProtKB-SubCell"/>
</dbReference>
<name>A0A974BIQ7_SEDHY</name>
<evidence type="ECO:0000256" key="6">
    <source>
        <dbReference type="ARBA" id="ARBA00023136"/>
    </source>
</evidence>
<accession>A0A974BIQ7</accession>
<evidence type="ECO:0000256" key="1">
    <source>
        <dbReference type="ARBA" id="ARBA00004651"/>
    </source>
</evidence>
<evidence type="ECO:0000256" key="2">
    <source>
        <dbReference type="ARBA" id="ARBA00005262"/>
    </source>
</evidence>
<feature type="transmembrane region" description="Helical" evidence="7">
    <location>
        <begin position="143"/>
        <end position="172"/>
    </location>
</feature>
<feature type="transmembrane region" description="Helical" evidence="7">
    <location>
        <begin position="79"/>
        <end position="99"/>
    </location>
</feature>
<dbReference type="InterPro" id="IPR003370">
    <property type="entry name" value="Chromate_transpt"/>
</dbReference>
<protein>
    <submittedName>
        <fullName evidence="8">Chromate transporter</fullName>
    </submittedName>
</protein>
<evidence type="ECO:0000313" key="9">
    <source>
        <dbReference type="Proteomes" id="UP000611629"/>
    </source>
</evidence>
<reference evidence="8" key="1">
    <citation type="submission" date="2020-07" db="EMBL/GenBank/DDBJ databases">
        <title>Genomic analysis of a strain of Sedimentibacter Hydroxybenzoicus DSM7310.</title>
        <authorList>
            <person name="Ma S."/>
        </authorList>
    </citation>
    <scope>NUCLEOTIDE SEQUENCE</scope>
    <source>
        <strain evidence="8">DSM 7310</strain>
    </source>
</reference>
<keyword evidence="6 7" id="KW-0472">Membrane</keyword>
<evidence type="ECO:0000256" key="3">
    <source>
        <dbReference type="ARBA" id="ARBA00022475"/>
    </source>
</evidence>
<dbReference type="PANTHER" id="PTHR43663:SF1">
    <property type="entry name" value="CHROMATE TRANSPORTER"/>
    <property type="match status" value="1"/>
</dbReference>
<dbReference type="AlphaFoldDB" id="A0A974BIQ7"/>
<evidence type="ECO:0000256" key="5">
    <source>
        <dbReference type="ARBA" id="ARBA00022989"/>
    </source>
</evidence>
<keyword evidence="3" id="KW-1003">Cell membrane</keyword>
<evidence type="ECO:0000313" key="8">
    <source>
        <dbReference type="EMBL" id="NYB73980.1"/>
    </source>
</evidence>
<gene>
    <name evidence="8" type="ORF">HZF24_07475</name>
</gene>
<feature type="transmembrane region" description="Helical" evidence="7">
    <location>
        <begin position="7"/>
        <end position="28"/>
    </location>
</feature>
<feature type="transmembrane region" description="Helical" evidence="7">
    <location>
        <begin position="111"/>
        <end position="131"/>
    </location>
</feature>
<comment type="similarity">
    <text evidence="2">Belongs to the chromate ion transporter (CHR) (TC 2.A.51) family.</text>
</comment>
<evidence type="ECO:0000256" key="7">
    <source>
        <dbReference type="SAM" id="Phobius"/>
    </source>
</evidence>
<dbReference type="PANTHER" id="PTHR43663">
    <property type="entry name" value="CHROMATE TRANSPORT PROTEIN-RELATED"/>
    <property type="match status" value="1"/>
</dbReference>
<dbReference type="Proteomes" id="UP000611629">
    <property type="component" value="Unassembled WGS sequence"/>
</dbReference>
<proteinExistence type="inferred from homology"/>
<organism evidence="8 9">
    <name type="scientific">Sedimentibacter hydroxybenzoicus DSM 7310</name>
    <dbReference type="NCBI Taxonomy" id="1123245"/>
    <lineage>
        <taxon>Bacteria</taxon>
        <taxon>Bacillati</taxon>
        <taxon>Bacillota</taxon>
        <taxon>Tissierellia</taxon>
        <taxon>Sedimentibacter</taxon>
    </lineage>
</organism>
<dbReference type="GO" id="GO:0015109">
    <property type="term" value="F:chromate transmembrane transporter activity"/>
    <property type="evidence" value="ECO:0007669"/>
    <property type="project" value="InterPro"/>
</dbReference>
<evidence type="ECO:0000256" key="4">
    <source>
        <dbReference type="ARBA" id="ARBA00022692"/>
    </source>
</evidence>
<comment type="caution">
    <text evidence="8">The sequence shown here is derived from an EMBL/GenBank/DDBJ whole genome shotgun (WGS) entry which is preliminary data.</text>
</comment>
<dbReference type="EMBL" id="JACBNQ010000005">
    <property type="protein sequence ID" value="NYB73980.1"/>
    <property type="molecule type" value="Genomic_DNA"/>
</dbReference>
<keyword evidence="9" id="KW-1185">Reference proteome</keyword>